<reference evidence="1" key="1">
    <citation type="submission" date="2021-05" db="EMBL/GenBank/DDBJ databases">
        <authorList>
            <person name="Alioto T."/>
            <person name="Alioto T."/>
            <person name="Gomez Garrido J."/>
        </authorList>
    </citation>
    <scope>NUCLEOTIDE SEQUENCE</scope>
</reference>
<evidence type="ECO:0000313" key="1">
    <source>
        <dbReference type="EMBL" id="CAG6645059.1"/>
    </source>
</evidence>
<dbReference type="AlphaFoldDB" id="A0A8D8R9M2"/>
<organism evidence="1">
    <name type="scientific">Cacopsylla melanoneura</name>
    <dbReference type="NCBI Taxonomy" id="428564"/>
    <lineage>
        <taxon>Eukaryota</taxon>
        <taxon>Metazoa</taxon>
        <taxon>Ecdysozoa</taxon>
        <taxon>Arthropoda</taxon>
        <taxon>Hexapoda</taxon>
        <taxon>Insecta</taxon>
        <taxon>Pterygota</taxon>
        <taxon>Neoptera</taxon>
        <taxon>Paraneoptera</taxon>
        <taxon>Hemiptera</taxon>
        <taxon>Sternorrhyncha</taxon>
        <taxon>Psylloidea</taxon>
        <taxon>Psyllidae</taxon>
        <taxon>Psyllinae</taxon>
        <taxon>Cacopsylla</taxon>
    </lineage>
</organism>
<sequence>MNLVNFTYQMQFTVIFLNNNNENSTTRMDIDLRRNQFVKSDCIIGKNDSHVFKNNRNLFGRRRKITNDIKTLNFLYKNILKTFKNRPEQSNNTYGNFSLKYKRHYLLNQRLKLKHQISEEKQKIKIVELGVIKSNLANIIQRRKNRTEADVDKLFVTVQKKKISSNSRLDDDGDIDFDNMEVLMGNRRDRRALSDLIRDVDESEVDMAGLPNTLAPRYHSLKRKRVAVTEYGIRYANITNRTSDEELHFLNYTELQEECAAEREKIMMEAKELNDFYLLQEEEEAEELMKAASYQVDISQLELKCELFNNCSNLEYRIHNPELYPHEDVHDNLARLKVAEERVVSLEKKQIAERIKRREDYDRLSSLGRTTLKPNHTTQSQYLRSRYLFNQERIFGTLYKRFSRPRREKERAYARLKIKPKTTHFRDYWGCDYVENWYQKGKTFGDFGQDSNADFHLLRQSPFRSALYSNFRDGPYNYVN</sequence>
<proteinExistence type="predicted"/>
<protein>
    <submittedName>
        <fullName evidence="1">Uncharacterized protein</fullName>
    </submittedName>
</protein>
<accession>A0A8D8R9M2</accession>
<name>A0A8D8R9M2_9HEMI</name>
<dbReference type="EMBL" id="HBUF01135104">
    <property type="protein sequence ID" value="CAG6645059.1"/>
    <property type="molecule type" value="Transcribed_RNA"/>
</dbReference>